<gene>
    <name evidence="4" type="ORF">Tci_059852</name>
</gene>
<dbReference type="InterPro" id="IPR012337">
    <property type="entry name" value="RNaseH-like_sf"/>
</dbReference>
<feature type="transmembrane region" description="Helical" evidence="2">
    <location>
        <begin position="12"/>
        <end position="31"/>
    </location>
</feature>
<dbReference type="InterPro" id="IPR036397">
    <property type="entry name" value="RNaseH_sf"/>
</dbReference>
<dbReference type="InterPro" id="IPR001584">
    <property type="entry name" value="Integrase_cat-core"/>
</dbReference>
<feature type="domain" description="Integrase catalytic" evidence="3">
    <location>
        <begin position="685"/>
        <end position="856"/>
    </location>
</feature>
<organism evidence="4">
    <name type="scientific">Tanacetum cinerariifolium</name>
    <name type="common">Dalmatian daisy</name>
    <name type="synonym">Chrysanthemum cinerariifolium</name>
    <dbReference type="NCBI Taxonomy" id="118510"/>
    <lineage>
        <taxon>Eukaryota</taxon>
        <taxon>Viridiplantae</taxon>
        <taxon>Streptophyta</taxon>
        <taxon>Embryophyta</taxon>
        <taxon>Tracheophyta</taxon>
        <taxon>Spermatophyta</taxon>
        <taxon>Magnoliopsida</taxon>
        <taxon>eudicotyledons</taxon>
        <taxon>Gunneridae</taxon>
        <taxon>Pentapetalae</taxon>
        <taxon>asterids</taxon>
        <taxon>campanulids</taxon>
        <taxon>Asterales</taxon>
        <taxon>Asteraceae</taxon>
        <taxon>Asteroideae</taxon>
        <taxon>Anthemideae</taxon>
        <taxon>Anthemidinae</taxon>
        <taxon>Tanacetum</taxon>
    </lineage>
</organism>
<evidence type="ECO:0000313" key="4">
    <source>
        <dbReference type="EMBL" id="GEU87874.1"/>
    </source>
</evidence>
<keyword evidence="4" id="KW-0548">Nucleotidyltransferase</keyword>
<dbReference type="PANTHER" id="PTHR37984">
    <property type="entry name" value="PROTEIN CBG26694"/>
    <property type="match status" value="1"/>
</dbReference>
<dbReference type="CDD" id="cd01647">
    <property type="entry name" value="RT_LTR"/>
    <property type="match status" value="1"/>
</dbReference>
<dbReference type="AlphaFoldDB" id="A0A6L2NTI8"/>
<keyword evidence="2" id="KW-0812">Transmembrane</keyword>
<feature type="transmembrane region" description="Helical" evidence="2">
    <location>
        <begin position="67"/>
        <end position="87"/>
    </location>
</feature>
<dbReference type="Pfam" id="PF00078">
    <property type="entry name" value="RVT_1"/>
    <property type="match status" value="1"/>
</dbReference>
<evidence type="ECO:0000256" key="2">
    <source>
        <dbReference type="SAM" id="Phobius"/>
    </source>
</evidence>
<dbReference type="SUPFAM" id="SSF56672">
    <property type="entry name" value="DNA/RNA polymerases"/>
    <property type="match status" value="1"/>
</dbReference>
<reference evidence="4" key="1">
    <citation type="journal article" date="2019" name="Sci. Rep.">
        <title>Draft genome of Tanacetum cinerariifolium, the natural source of mosquito coil.</title>
        <authorList>
            <person name="Yamashiro T."/>
            <person name="Shiraishi A."/>
            <person name="Satake H."/>
            <person name="Nakayama K."/>
        </authorList>
    </citation>
    <scope>NUCLEOTIDE SEQUENCE</scope>
</reference>
<dbReference type="InterPro" id="IPR043128">
    <property type="entry name" value="Rev_trsase/Diguanyl_cyclase"/>
</dbReference>
<feature type="transmembrane region" description="Helical" evidence="2">
    <location>
        <begin position="93"/>
        <end position="113"/>
    </location>
</feature>
<dbReference type="PROSITE" id="PS50994">
    <property type="entry name" value="INTEGRASE"/>
    <property type="match status" value="1"/>
</dbReference>
<dbReference type="Gene3D" id="3.30.70.270">
    <property type="match status" value="2"/>
</dbReference>
<dbReference type="Gene3D" id="3.10.10.10">
    <property type="entry name" value="HIV Type 1 Reverse Transcriptase, subunit A, domain 1"/>
    <property type="match status" value="1"/>
</dbReference>
<feature type="transmembrane region" description="Helical" evidence="2">
    <location>
        <begin position="250"/>
        <end position="272"/>
    </location>
</feature>
<accession>A0A6L2NTI8</accession>
<evidence type="ECO:0000256" key="1">
    <source>
        <dbReference type="ARBA" id="ARBA00023268"/>
    </source>
</evidence>
<dbReference type="GO" id="GO:0003964">
    <property type="term" value="F:RNA-directed DNA polymerase activity"/>
    <property type="evidence" value="ECO:0007669"/>
    <property type="project" value="UniProtKB-KW"/>
</dbReference>
<dbReference type="Pfam" id="PF17919">
    <property type="entry name" value="RT_RNaseH_2"/>
    <property type="match status" value="1"/>
</dbReference>
<dbReference type="PANTHER" id="PTHR37984:SF5">
    <property type="entry name" value="PROTEIN NYNRIN-LIKE"/>
    <property type="match status" value="1"/>
</dbReference>
<keyword evidence="4" id="KW-0808">Transferase</keyword>
<dbReference type="GO" id="GO:0003676">
    <property type="term" value="F:nucleic acid binding"/>
    <property type="evidence" value="ECO:0007669"/>
    <property type="project" value="InterPro"/>
</dbReference>
<sequence length="954" mass="108074">MVMCRRGITSYGYWLWLVSSGWSSISTVLGQMTYPGIISPEGFLLPILLVVVIIVTVVIVAVILIVIVVVIVGGVIVVAIIRVVVVIDGVSSILKLSFVIIVTFPSMLLGDLVGLPYPNRLGICIPPRQGIIVDLIGDEDPTDEDGDTEVSVSLGEISLEGKKYWELDIGDSDKTGDGGKTAGRAIITWGGEIALYACMAFIYGSSCKEECLTLADLGNSINLMPLFVWKKLSLSKFTPTRMILELANRLVAYPLIMMSILGFLSSLGRPFLRTARALIDIHGEELTLRVNDEAITFKVGHTMRNRIVKQDDVTMTKSSIEEPQKLKLKDLPSHLEYAFLEGNDKLPVIISKELKDDKKAALLNVLKTHKRAIAWKIYNIKGIVPRFCTYKILMEDDFKPAVQHQRRVNSKIHEVVKKEVIKLLDVGLIYRIFDGAWVNPVHCVPKKSGMNKLNDATRKDHFPLSFMDQILKRLERNEYYCFLNGFSRHFQILINPQDQDKTTYTCPYGTFAYRHMPFGLCNALGAFQRCMMAIFHHMIKETMEVFMNDLSVFGDSFSLCLSHLDKILKRCEDTNHVINWEKCYFMVKEGIVLCQKISKSEIEVDKAKVNVIAKLPHPTFVKGVRSFLGHAGFYRRFIQDFPKIAWPMTHLLEKETLFIFLKECIEAFNIFKKKLTEAPILVAPDWDLPFEIMCDASDFAVGAVLGKRKTKNFQPIHYARVKNLAVDHLSGLENPHEGDLEKKEINETFPLETLGIISSHSDSSTQCNRGTHFCNDQFAKVMLKYGVTHHLSTAYHPQTSGQVEVSNHGLKGILERTVGENGASWSDKLDGALWAFRTAFKTPIGCTPYKLVYEKACHLPIKLEHKAYWALKHCNFDLKTAGDHRKVQMNELNEIRDQAYDNSLIYKKKTKKIHDSKIKNRVFNIGDRVLLFNSQLKIFSGKLKTHWTRPFTVS</sequence>
<dbReference type="EMBL" id="BKCJ010009629">
    <property type="protein sequence ID" value="GEU87874.1"/>
    <property type="molecule type" value="Genomic_DNA"/>
</dbReference>
<keyword evidence="1" id="KW-0511">Multifunctional enzyme</keyword>
<dbReference type="SUPFAM" id="SSF53098">
    <property type="entry name" value="Ribonuclease H-like"/>
    <property type="match status" value="1"/>
</dbReference>
<dbReference type="FunFam" id="3.30.70.270:FF:000020">
    <property type="entry name" value="Transposon Tf2-6 polyprotein-like Protein"/>
    <property type="match status" value="1"/>
</dbReference>
<comment type="caution">
    <text evidence="4">The sequence shown here is derived from an EMBL/GenBank/DDBJ whole genome shotgun (WGS) entry which is preliminary data.</text>
</comment>
<evidence type="ECO:0000259" key="3">
    <source>
        <dbReference type="PROSITE" id="PS50994"/>
    </source>
</evidence>
<keyword evidence="2" id="KW-1133">Transmembrane helix</keyword>
<dbReference type="Gene3D" id="3.30.420.10">
    <property type="entry name" value="Ribonuclease H-like superfamily/Ribonuclease H"/>
    <property type="match status" value="1"/>
</dbReference>
<dbReference type="InterPro" id="IPR041577">
    <property type="entry name" value="RT_RNaseH_2"/>
</dbReference>
<keyword evidence="4" id="KW-0695">RNA-directed DNA polymerase</keyword>
<dbReference type="InterPro" id="IPR043502">
    <property type="entry name" value="DNA/RNA_pol_sf"/>
</dbReference>
<dbReference type="GO" id="GO:0015074">
    <property type="term" value="P:DNA integration"/>
    <property type="evidence" value="ECO:0007669"/>
    <property type="project" value="InterPro"/>
</dbReference>
<dbReference type="InterPro" id="IPR050951">
    <property type="entry name" value="Retrovirus_Pol_polyprotein"/>
</dbReference>
<proteinExistence type="predicted"/>
<name>A0A6L2NTI8_TANCI</name>
<protein>
    <submittedName>
        <fullName evidence="4">Reverse transcriptase domain-containing protein</fullName>
    </submittedName>
</protein>
<dbReference type="InterPro" id="IPR000477">
    <property type="entry name" value="RT_dom"/>
</dbReference>
<keyword evidence="2" id="KW-0472">Membrane</keyword>